<keyword evidence="5" id="KW-0539">Nucleus</keyword>
<dbReference type="InterPro" id="IPR052035">
    <property type="entry name" value="ZnF_BED_domain_contain"/>
</dbReference>
<keyword evidence="2" id="KW-0479">Metal-binding</keyword>
<feature type="compositionally biased region" description="Low complexity" evidence="6">
    <location>
        <begin position="8"/>
        <end position="25"/>
    </location>
</feature>
<evidence type="ECO:0000256" key="5">
    <source>
        <dbReference type="ARBA" id="ARBA00023242"/>
    </source>
</evidence>
<dbReference type="SMART" id="SM00614">
    <property type="entry name" value="ZnF_BED"/>
    <property type="match status" value="1"/>
</dbReference>
<dbReference type="EMBL" id="CP144749">
    <property type="protein sequence ID" value="WVZ77162.1"/>
    <property type="molecule type" value="Genomic_DNA"/>
</dbReference>
<dbReference type="AlphaFoldDB" id="A0AAQ3TU68"/>
<accession>A0AAQ3TU68</accession>
<keyword evidence="8" id="KW-1185">Reference proteome</keyword>
<evidence type="ECO:0000256" key="1">
    <source>
        <dbReference type="ARBA" id="ARBA00004123"/>
    </source>
</evidence>
<evidence type="ECO:0000313" key="8">
    <source>
        <dbReference type="Proteomes" id="UP001341281"/>
    </source>
</evidence>
<dbReference type="GO" id="GO:0005634">
    <property type="term" value="C:nucleus"/>
    <property type="evidence" value="ECO:0007669"/>
    <property type="project" value="UniProtKB-SubCell"/>
</dbReference>
<dbReference type="InterPro" id="IPR012337">
    <property type="entry name" value="RNaseH-like_sf"/>
</dbReference>
<evidence type="ECO:0000313" key="7">
    <source>
        <dbReference type="EMBL" id="WVZ77162.1"/>
    </source>
</evidence>
<organism evidence="7 8">
    <name type="scientific">Paspalum notatum var. saurae</name>
    <dbReference type="NCBI Taxonomy" id="547442"/>
    <lineage>
        <taxon>Eukaryota</taxon>
        <taxon>Viridiplantae</taxon>
        <taxon>Streptophyta</taxon>
        <taxon>Embryophyta</taxon>
        <taxon>Tracheophyta</taxon>
        <taxon>Spermatophyta</taxon>
        <taxon>Magnoliopsida</taxon>
        <taxon>Liliopsida</taxon>
        <taxon>Poales</taxon>
        <taxon>Poaceae</taxon>
        <taxon>PACMAD clade</taxon>
        <taxon>Panicoideae</taxon>
        <taxon>Andropogonodae</taxon>
        <taxon>Paspaleae</taxon>
        <taxon>Paspalinae</taxon>
        <taxon>Paspalum</taxon>
    </lineage>
</organism>
<evidence type="ECO:0000256" key="4">
    <source>
        <dbReference type="ARBA" id="ARBA00022833"/>
    </source>
</evidence>
<gene>
    <name evidence="7" type="ORF">U9M48_025060</name>
</gene>
<evidence type="ECO:0000256" key="6">
    <source>
        <dbReference type="SAM" id="MobiDB-lite"/>
    </source>
</evidence>
<evidence type="ECO:0000256" key="3">
    <source>
        <dbReference type="ARBA" id="ARBA00022771"/>
    </source>
</evidence>
<keyword evidence="3" id="KW-0863">Zinc-finger</keyword>
<comment type="subcellular location">
    <subcellularLocation>
        <location evidence="1">Nucleus</location>
    </subcellularLocation>
</comment>
<proteinExistence type="predicted"/>
<evidence type="ECO:0000256" key="2">
    <source>
        <dbReference type="ARBA" id="ARBA00022723"/>
    </source>
</evidence>
<feature type="region of interest" description="Disordered" evidence="6">
    <location>
        <begin position="1"/>
        <end position="27"/>
    </location>
</feature>
<dbReference type="SUPFAM" id="SSF53098">
    <property type="entry name" value="Ribonuclease H-like"/>
    <property type="match status" value="1"/>
</dbReference>
<keyword evidence="4" id="KW-0862">Zinc</keyword>
<dbReference type="PANTHER" id="PTHR46481:SF10">
    <property type="entry name" value="ZINC FINGER BED DOMAIN-CONTAINING PROTEIN 39"/>
    <property type="match status" value="1"/>
</dbReference>
<dbReference type="PANTHER" id="PTHR46481">
    <property type="entry name" value="ZINC FINGER BED DOMAIN-CONTAINING PROTEIN 4"/>
    <property type="match status" value="1"/>
</dbReference>
<protein>
    <recommendedName>
        <fullName evidence="9">Transposase</fullName>
    </recommendedName>
</protein>
<sequence length="459" mass="51920">MGTGTGTRTGSTSPMGMAAASASGSRARRRAPTSKVWLEFEEVTEIHGGREVRVSAICLHCKGTSFAKSSFGTRHLRRHLDLCPPKKEKDAHELCRLIARLDLPLCFGESDAFQGYITNAHNPKFVKSSRQTTARDLIGLYNNRVEQLVDVLKNSVSSVALTSDIWSGKAKEDYISMVALFVNSDWCLEKRLLGLKSIEVAHTGVNIVERVEMVASDYGITDKIFAIVLGNASSNKTAMDVLKHVFSGYIGSLMPKRARNEDDLAVVFLHQHCACHIINLIIKSCLKRLLPYLEDFRTAITFLNSSNQRIASYKQYCLSVGVCPRKFGVDMDVRWNSTYLMLKHLVPCQSTFSVCIETNHPHKEDVSFLVTPNHWAIAEKLLSFLQLFYDSTIALSVVYYPTLPLMLHHILKIARHLNAYENHERLRIAVVPMKTKFLKYWWEIPYSIHLLSFLILELR</sequence>
<dbReference type="Proteomes" id="UP001341281">
    <property type="component" value="Chromosome 05"/>
</dbReference>
<reference evidence="7 8" key="1">
    <citation type="submission" date="2024-02" db="EMBL/GenBank/DDBJ databases">
        <title>High-quality chromosome-scale genome assembly of Pensacola bahiagrass (Paspalum notatum Flugge var. saurae).</title>
        <authorList>
            <person name="Vega J.M."/>
            <person name="Podio M."/>
            <person name="Orjuela J."/>
            <person name="Siena L.A."/>
            <person name="Pessino S.C."/>
            <person name="Combes M.C."/>
            <person name="Mariac C."/>
            <person name="Albertini E."/>
            <person name="Pupilli F."/>
            <person name="Ortiz J.P.A."/>
            <person name="Leblanc O."/>
        </authorList>
    </citation>
    <scope>NUCLEOTIDE SEQUENCE [LARGE SCALE GENOMIC DNA]</scope>
    <source>
        <strain evidence="7">R1</strain>
        <tissue evidence="7">Leaf</tissue>
    </source>
</reference>
<dbReference type="GO" id="GO:0008270">
    <property type="term" value="F:zinc ion binding"/>
    <property type="evidence" value="ECO:0007669"/>
    <property type="project" value="UniProtKB-KW"/>
</dbReference>
<evidence type="ECO:0008006" key="9">
    <source>
        <dbReference type="Google" id="ProtNLM"/>
    </source>
</evidence>
<name>A0AAQ3TU68_PASNO</name>